<keyword evidence="3" id="KW-0808">Transferase</keyword>
<name>A0ABS3ZE94_9GAMM</name>
<evidence type="ECO:0000259" key="5">
    <source>
        <dbReference type="Pfam" id="PF10672"/>
    </source>
</evidence>
<dbReference type="GO" id="GO:0032259">
    <property type="term" value="P:methylation"/>
    <property type="evidence" value="ECO:0007669"/>
    <property type="project" value="UniProtKB-KW"/>
</dbReference>
<dbReference type="RefSeq" id="WP_209288704.1">
    <property type="nucleotide sequence ID" value="NZ_JACVEW010000031.1"/>
</dbReference>
<dbReference type="Gene3D" id="3.40.50.150">
    <property type="entry name" value="Vaccinia Virus protein VP39"/>
    <property type="match status" value="1"/>
</dbReference>
<dbReference type="Gene3D" id="3.30.750.80">
    <property type="entry name" value="RNA methyltransferase domain (HRMD) like"/>
    <property type="match status" value="1"/>
</dbReference>
<evidence type="ECO:0000313" key="7">
    <source>
        <dbReference type="Proteomes" id="UP000810171"/>
    </source>
</evidence>
<dbReference type="Proteomes" id="UP000810171">
    <property type="component" value="Unassembled WGS sequence"/>
</dbReference>
<protein>
    <submittedName>
        <fullName evidence="6">Class I SAM-dependent methyltransferase</fullName>
    </submittedName>
</protein>
<dbReference type="InterPro" id="IPR029063">
    <property type="entry name" value="SAM-dependent_MTases_sf"/>
</dbReference>
<feature type="domain" description="S-adenosylmethionine-dependent methyltransferase" evidence="5">
    <location>
        <begin position="20"/>
        <end position="297"/>
    </location>
</feature>
<comment type="caution">
    <text evidence="6">The sequence shown here is derived from an EMBL/GenBank/DDBJ whole genome shotgun (WGS) entry which is preliminary data.</text>
</comment>
<evidence type="ECO:0000256" key="3">
    <source>
        <dbReference type="ARBA" id="ARBA00022679"/>
    </source>
</evidence>
<organism evidence="6 7">
    <name type="scientific">Marinobacterium alkalitolerans</name>
    <dbReference type="NCBI Taxonomy" id="1542925"/>
    <lineage>
        <taxon>Bacteria</taxon>
        <taxon>Pseudomonadati</taxon>
        <taxon>Pseudomonadota</taxon>
        <taxon>Gammaproteobacteria</taxon>
        <taxon>Oceanospirillales</taxon>
        <taxon>Oceanospirillaceae</taxon>
        <taxon>Marinobacterium</taxon>
    </lineage>
</organism>
<dbReference type="Pfam" id="PF10672">
    <property type="entry name" value="Methyltrans_SAM"/>
    <property type="match status" value="1"/>
</dbReference>
<reference evidence="6 7" key="1">
    <citation type="submission" date="2020-09" db="EMBL/GenBank/DDBJ databases">
        <authorList>
            <person name="Tanuku N.R.S."/>
        </authorList>
    </citation>
    <scope>NUCLEOTIDE SEQUENCE [LARGE SCALE GENOMIC DNA]</scope>
    <source>
        <strain evidence="6 7">AK62</strain>
    </source>
</reference>
<dbReference type="CDD" id="cd02440">
    <property type="entry name" value="AdoMet_MTases"/>
    <property type="match status" value="1"/>
</dbReference>
<keyword evidence="4" id="KW-0949">S-adenosyl-L-methionine</keyword>
<evidence type="ECO:0000256" key="1">
    <source>
        <dbReference type="ARBA" id="ARBA00022552"/>
    </source>
</evidence>
<dbReference type="EMBL" id="JACVEW010000031">
    <property type="protein sequence ID" value="MBP0050022.1"/>
    <property type="molecule type" value="Genomic_DNA"/>
</dbReference>
<evidence type="ECO:0000256" key="4">
    <source>
        <dbReference type="ARBA" id="ARBA00022691"/>
    </source>
</evidence>
<keyword evidence="2 6" id="KW-0489">Methyltransferase</keyword>
<dbReference type="GO" id="GO:0008168">
    <property type="term" value="F:methyltransferase activity"/>
    <property type="evidence" value="ECO:0007669"/>
    <property type="project" value="UniProtKB-KW"/>
</dbReference>
<dbReference type="InterPro" id="IPR019614">
    <property type="entry name" value="SAM-dep_methyl-trfase"/>
</dbReference>
<keyword evidence="7" id="KW-1185">Reference proteome</keyword>
<evidence type="ECO:0000313" key="6">
    <source>
        <dbReference type="EMBL" id="MBP0050022.1"/>
    </source>
</evidence>
<evidence type="ECO:0000256" key="2">
    <source>
        <dbReference type="ARBA" id="ARBA00022603"/>
    </source>
</evidence>
<keyword evidence="1" id="KW-0698">rRNA processing</keyword>
<accession>A0ABS3ZE94</accession>
<dbReference type="SUPFAM" id="SSF53335">
    <property type="entry name" value="S-adenosyl-L-methionine-dependent methyltransferases"/>
    <property type="match status" value="1"/>
</dbReference>
<proteinExistence type="predicted"/>
<dbReference type="PANTHER" id="PTHR43042:SF3">
    <property type="entry name" value="RIBOSOMAL RNA LARGE SUBUNIT METHYLTRANSFERASE YWBD-RELATED"/>
    <property type="match status" value="1"/>
</dbReference>
<sequence length="301" mass="33640">MQAVIDWAEKQLEAAAGDARRLFHGRGSCFPGYEWLVVDWLPPVVVIRAYHPETPAAVEPLLEWLRARPEVEAVVWQPRSRQDSFGLQLLWGQLPEKHAVTEAGLRYGVDAMAKQNAGLFLDMRPGRAWVREHAEGRRVLNLFAYTCAFSIAAMAGGARSVVNVDMSSKSLTRGRDNHRLNDQDVSAVRFLAVNLLRSWGKLRKMGPYDLVVVDPPSFQPGSFVAEKDYARVLKRLPELTTAGGYVLLCHNDPAASEAFIESQVQALLPEFALKQRLSAGEDFPDKDPSGALKLFVYQRQE</sequence>
<gene>
    <name evidence="6" type="ORF">H9C73_14910</name>
</gene>
<dbReference type="PANTHER" id="PTHR43042">
    <property type="entry name" value="SAM-DEPENDENT METHYLTRANSFERASE"/>
    <property type="match status" value="1"/>
</dbReference>